<dbReference type="EMBL" id="AEUW02000001">
    <property type="protein sequence ID" value="EHJ52007.1"/>
    <property type="molecule type" value="Genomic_DNA"/>
</dbReference>
<dbReference type="GO" id="GO:0003677">
    <property type="term" value="F:DNA binding"/>
    <property type="evidence" value="ECO:0007669"/>
    <property type="project" value="InterPro"/>
</dbReference>
<proteinExistence type="predicted"/>
<dbReference type="NCBIfam" id="NF047400">
    <property type="entry name" value="MazE_PemI_antitoxin"/>
    <property type="match status" value="1"/>
</dbReference>
<sequence length="77" mass="8784">MTTVKARKVGNSVAVTIPKSLNIEEGTEFSVYKGIDDAIVLAPKIDHLKKTVTNVWQSFLWSIHHFSKFFNHHRGYV</sequence>
<keyword evidence="3" id="KW-1185">Reference proteome</keyword>
<dbReference type="RefSeq" id="WP_003079507.1">
    <property type="nucleotide sequence ID" value="NZ_AEUW02000001.1"/>
</dbReference>
<protein>
    <submittedName>
        <fullName evidence="2">SpoVT/AbrB-like protein</fullName>
    </submittedName>
</protein>
<organism evidence="2 3">
    <name type="scientific">Streptococcus macacae NCTC 11558</name>
    <dbReference type="NCBI Taxonomy" id="764298"/>
    <lineage>
        <taxon>Bacteria</taxon>
        <taxon>Bacillati</taxon>
        <taxon>Bacillota</taxon>
        <taxon>Bacilli</taxon>
        <taxon>Lactobacillales</taxon>
        <taxon>Streptococcaceae</taxon>
        <taxon>Streptococcus</taxon>
    </lineage>
</organism>
<comment type="caution">
    <text evidence="2">The sequence shown here is derived from an EMBL/GenBank/DDBJ whole genome shotgun (WGS) entry which is preliminary data.</text>
</comment>
<dbReference type="AlphaFoldDB" id="G5JYY0"/>
<accession>G5JYY0</accession>
<dbReference type="InterPro" id="IPR037914">
    <property type="entry name" value="SpoVT-AbrB_sf"/>
</dbReference>
<evidence type="ECO:0000259" key="1">
    <source>
        <dbReference type="SMART" id="SM00966"/>
    </source>
</evidence>
<evidence type="ECO:0000313" key="2">
    <source>
        <dbReference type="EMBL" id="EHJ52007.1"/>
    </source>
</evidence>
<evidence type="ECO:0000313" key="3">
    <source>
        <dbReference type="Proteomes" id="UP000003573"/>
    </source>
</evidence>
<dbReference type="Gene3D" id="2.10.260.10">
    <property type="match status" value="1"/>
</dbReference>
<feature type="domain" description="SpoVT-AbrB" evidence="1">
    <location>
        <begin position="7"/>
        <end position="49"/>
    </location>
</feature>
<dbReference type="Pfam" id="PF04014">
    <property type="entry name" value="MazE_antitoxin"/>
    <property type="match status" value="1"/>
</dbReference>
<dbReference type="SUPFAM" id="SSF89447">
    <property type="entry name" value="AbrB/MazE/MraZ-like"/>
    <property type="match status" value="1"/>
</dbReference>
<dbReference type="SMART" id="SM00966">
    <property type="entry name" value="SpoVT_AbrB"/>
    <property type="match status" value="1"/>
</dbReference>
<dbReference type="Proteomes" id="UP000003573">
    <property type="component" value="Unassembled WGS sequence"/>
</dbReference>
<reference evidence="2 3" key="1">
    <citation type="journal article" date="2014" name="Int. J. Syst. Evol. Microbiol.">
        <title>Phylogenomics and the dynamic genome evolution of the genus Streptococcus.</title>
        <authorList>
            <consortium name="The Broad Institute Genome Sequencing Platform"/>
            <person name="Richards V.P."/>
            <person name="Palmer S.R."/>
            <person name="Pavinski Bitar P.D."/>
            <person name="Qin X."/>
            <person name="Weinstock G.M."/>
            <person name="Highlander S.K."/>
            <person name="Town C.D."/>
            <person name="Burne R.A."/>
            <person name="Stanhope M.J."/>
        </authorList>
    </citation>
    <scope>NUCLEOTIDE SEQUENCE [LARGE SCALE GENOMIC DNA]</scope>
    <source>
        <strain evidence="2 3">NCTC 11558</strain>
    </source>
</reference>
<name>G5JYY0_9STRE</name>
<gene>
    <name evidence="2" type="ORF">STRMA_0395</name>
</gene>
<dbReference type="InterPro" id="IPR007159">
    <property type="entry name" value="SpoVT-AbrB_dom"/>
</dbReference>